<comment type="similarity">
    <text evidence="9">In the C-terminal section; belongs to the RimK family.</text>
</comment>
<dbReference type="FunFam" id="3.30.1490.20:FF:000005">
    <property type="entry name" value="Probable alpha-L-glutamate ligase 1"/>
    <property type="match status" value="1"/>
</dbReference>
<evidence type="ECO:0000256" key="6">
    <source>
        <dbReference type="ARBA" id="ARBA00022842"/>
    </source>
</evidence>
<evidence type="ECO:0000256" key="7">
    <source>
        <dbReference type="ARBA" id="ARBA00022917"/>
    </source>
</evidence>
<dbReference type="InterPro" id="IPR013815">
    <property type="entry name" value="ATP_grasp_subdomain_1"/>
</dbReference>
<dbReference type="InterPro" id="IPR021109">
    <property type="entry name" value="Peptidase_aspartic_dom_sf"/>
</dbReference>
<evidence type="ECO:0000256" key="4">
    <source>
        <dbReference type="ARBA" id="ARBA00022741"/>
    </source>
</evidence>
<dbReference type="InterPro" id="IPR023533">
    <property type="entry name" value="RimK"/>
</dbReference>
<evidence type="ECO:0000313" key="14">
    <source>
        <dbReference type="Proteomes" id="UP000198749"/>
    </source>
</evidence>
<protein>
    <recommendedName>
        <fullName evidence="10 11">Probable alpha-L-glutamate ligase</fullName>
        <ecNumber evidence="11">6.3.2.-</ecNumber>
    </recommendedName>
</protein>
<feature type="binding site" evidence="11">
    <location>
        <position position="464"/>
    </location>
    <ligand>
        <name>Mg(2+)</name>
        <dbReference type="ChEBI" id="CHEBI:18420"/>
        <label>2</label>
    </ligand>
</feature>
<keyword evidence="14" id="KW-1185">Reference proteome</keyword>
<feature type="binding site" evidence="11">
    <location>
        <position position="464"/>
    </location>
    <ligand>
        <name>Mn(2+)</name>
        <dbReference type="ChEBI" id="CHEBI:29035"/>
        <label>1</label>
    </ligand>
</feature>
<keyword evidence="8 11" id="KW-0464">Manganese</keyword>
<gene>
    <name evidence="11" type="primary">rimK</name>
    <name evidence="13" type="ORF">SAMN03080615_01446</name>
</gene>
<dbReference type="InterPro" id="IPR011761">
    <property type="entry name" value="ATP-grasp"/>
</dbReference>
<feature type="binding site" evidence="11">
    <location>
        <position position="345"/>
    </location>
    <ligand>
        <name>ATP</name>
        <dbReference type="ChEBI" id="CHEBI:30616"/>
    </ligand>
</feature>
<evidence type="ECO:0000256" key="9">
    <source>
        <dbReference type="ARBA" id="ARBA00061239"/>
    </source>
</evidence>
<dbReference type="EC" id="6.3.2.-" evidence="11"/>
<dbReference type="InterPro" id="IPR041107">
    <property type="entry name" value="Rimk_N"/>
</dbReference>
<dbReference type="Gene3D" id="2.40.70.10">
    <property type="entry name" value="Acid Proteases"/>
    <property type="match status" value="1"/>
</dbReference>
<keyword evidence="3 11" id="KW-0479">Metal-binding</keyword>
<dbReference type="NCBIfam" id="TIGR00768">
    <property type="entry name" value="rimK_fam"/>
    <property type="match status" value="1"/>
</dbReference>
<dbReference type="Pfam" id="PF05618">
    <property type="entry name" value="Zn_protease"/>
    <property type="match status" value="1"/>
</dbReference>
<feature type="binding site" evidence="11">
    <location>
        <begin position="415"/>
        <end position="417"/>
    </location>
    <ligand>
        <name>ATP</name>
        <dbReference type="ChEBI" id="CHEBI:30616"/>
    </ligand>
</feature>
<feature type="binding site" evidence="11">
    <location>
        <begin position="382"/>
        <end position="383"/>
    </location>
    <ligand>
        <name>ATP</name>
        <dbReference type="ChEBI" id="CHEBI:30616"/>
    </ligand>
</feature>
<feature type="binding site" evidence="11">
    <location>
        <position position="466"/>
    </location>
    <ligand>
        <name>Mg(2+)</name>
        <dbReference type="ChEBI" id="CHEBI:18420"/>
        <label>2</label>
    </ligand>
</feature>
<feature type="binding site" evidence="11">
    <location>
        <position position="466"/>
    </location>
    <ligand>
        <name>Mn(2+)</name>
        <dbReference type="ChEBI" id="CHEBI:29035"/>
        <label>2</label>
    </ligand>
</feature>
<comment type="cofactor">
    <cofactor evidence="11">
        <name>Mg(2+)</name>
        <dbReference type="ChEBI" id="CHEBI:18420"/>
    </cofactor>
    <cofactor evidence="11">
        <name>Mn(2+)</name>
        <dbReference type="ChEBI" id="CHEBI:29035"/>
    </cofactor>
    <text evidence="11">Binds 2 magnesium or manganese ions per subunit.</text>
</comment>
<dbReference type="Gene3D" id="3.30.1490.20">
    <property type="entry name" value="ATP-grasp fold, A domain"/>
    <property type="match status" value="1"/>
</dbReference>
<evidence type="ECO:0000259" key="12">
    <source>
        <dbReference type="PROSITE" id="PS50975"/>
    </source>
</evidence>
<keyword evidence="4 11" id="KW-0547">Nucleotide-binding</keyword>
<dbReference type="Pfam" id="PF08443">
    <property type="entry name" value="RimK"/>
    <property type="match status" value="1"/>
</dbReference>
<dbReference type="InterPro" id="IPR004666">
    <property type="entry name" value="Rp_bS6_RimK/Lys_biosynth_LsyX"/>
</dbReference>
<keyword evidence="5 11" id="KW-0067">ATP-binding</keyword>
<dbReference type="PROSITE" id="PS50975">
    <property type="entry name" value="ATP_GRASP"/>
    <property type="match status" value="1"/>
</dbReference>
<evidence type="ECO:0000256" key="8">
    <source>
        <dbReference type="ARBA" id="ARBA00023211"/>
    </source>
</evidence>
<evidence type="ECO:0000256" key="3">
    <source>
        <dbReference type="ARBA" id="ARBA00022723"/>
    </source>
</evidence>
<dbReference type="GO" id="GO:0005524">
    <property type="term" value="F:ATP binding"/>
    <property type="evidence" value="ECO:0007669"/>
    <property type="project" value="UniProtKB-UniRule"/>
</dbReference>
<organism evidence="13 14">
    <name type="scientific">Amphritea atlantica</name>
    <dbReference type="NCBI Taxonomy" id="355243"/>
    <lineage>
        <taxon>Bacteria</taxon>
        <taxon>Pseudomonadati</taxon>
        <taxon>Pseudomonadota</taxon>
        <taxon>Gammaproteobacteria</taxon>
        <taxon>Oceanospirillales</taxon>
        <taxon>Oceanospirillaceae</taxon>
        <taxon>Amphritea</taxon>
    </lineage>
</organism>
<dbReference type="NCBIfam" id="NF007764">
    <property type="entry name" value="PRK10446.1"/>
    <property type="match status" value="1"/>
</dbReference>
<proteinExistence type="inferred from homology"/>
<dbReference type="AlphaFoldDB" id="A0A1H9FUQ1"/>
<comment type="similarity">
    <text evidence="11">Belongs to the RimK family.</text>
</comment>
<sequence>MQGFFLLLKFLFLTSPSHIKVVHLRANSVMEGDPFPYQALQMNLNEMIVVGSEEWCAFPSLSIPAIKARVDSGAKTSSVHAVNIQPFKRDGNPWVSFDMHPLQKNLKVTVRCEAKVIDRRTVKSSSGDAEKRYVIRVPLKLGGDIWEIELTLTNRDSMGYRMLLGREAMEGILVNPSSSFCQGNLTIEEAKRIYDVTETKSSGLKIGLLASNPDLYSNQRIIEAGEARGHEMMFLNIKQCYMKMDREQPEVHYRGGTVLNDLDAIIPRIRPSMTFYGCALTRHFESLGVATLNGSIAITQSRDKLFSLQLLQKNGLDIPTTGFANSPIDTTDLIEMVGGAPLIVKLLEGTQGRGVVLAETRKAAESVINAIKSLRANLLVQEFIKEADGKDLRCFVIDGKIVASIERVAAPGEFRANIHQGGSARLVKITPEEKKLALLAAKTLGLRVAGVDIIRSRKGPLLLEVNSSPGLEGIESATNIDVAGAMIDAIEKKLHWKKPKGVDL</sequence>
<accession>A0A1H9FUQ1</accession>
<feature type="binding site" evidence="11">
    <location>
        <position position="464"/>
    </location>
    <ligand>
        <name>Mg(2+)</name>
        <dbReference type="ChEBI" id="CHEBI:18420"/>
        <label>1</label>
    </ligand>
</feature>
<dbReference type="GO" id="GO:0046872">
    <property type="term" value="F:metal ion binding"/>
    <property type="evidence" value="ECO:0007669"/>
    <property type="project" value="UniProtKB-KW"/>
</dbReference>
<dbReference type="Proteomes" id="UP000198749">
    <property type="component" value="Unassembled WGS sequence"/>
</dbReference>
<dbReference type="HAMAP" id="MF_01552">
    <property type="entry name" value="RimK"/>
    <property type="match status" value="1"/>
</dbReference>
<dbReference type="PANTHER" id="PTHR21621:SF7">
    <property type="entry name" value="RIBOSOMAL PROTEIN BS6--L-GLUTAMATE LIGASE"/>
    <property type="match status" value="1"/>
</dbReference>
<dbReference type="GO" id="GO:0009432">
    <property type="term" value="P:SOS response"/>
    <property type="evidence" value="ECO:0007669"/>
    <property type="project" value="TreeGrafter"/>
</dbReference>
<dbReference type="Gene3D" id="3.40.50.20">
    <property type="match status" value="1"/>
</dbReference>
<dbReference type="Pfam" id="PF18030">
    <property type="entry name" value="Rimk_N"/>
    <property type="match status" value="1"/>
</dbReference>
<keyword evidence="7 11" id="KW-0648">Protein biosynthesis</keyword>
<dbReference type="InterPro" id="IPR013651">
    <property type="entry name" value="ATP-grasp_RimK-type"/>
</dbReference>
<evidence type="ECO:0000256" key="10">
    <source>
        <dbReference type="ARBA" id="ARBA00072141"/>
    </source>
</evidence>
<dbReference type="SUPFAM" id="SSF50630">
    <property type="entry name" value="Acid proteases"/>
    <property type="match status" value="1"/>
</dbReference>
<feature type="binding site" evidence="11">
    <location>
        <position position="391"/>
    </location>
    <ligand>
        <name>ATP</name>
        <dbReference type="ChEBI" id="CHEBI:30616"/>
    </ligand>
</feature>
<evidence type="ECO:0000256" key="2">
    <source>
        <dbReference type="ARBA" id="ARBA00022598"/>
    </source>
</evidence>
<feature type="binding site" evidence="11">
    <location>
        <position position="464"/>
    </location>
    <ligand>
        <name>Mn(2+)</name>
        <dbReference type="ChEBI" id="CHEBI:29035"/>
        <label>2</label>
    </ligand>
</feature>
<feature type="binding site" evidence="11">
    <location>
        <position position="452"/>
    </location>
    <ligand>
        <name>Mn(2+)</name>
        <dbReference type="ChEBI" id="CHEBI:29035"/>
        <label>1</label>
    </ligand>
</feature>
<reference evidence="14" key="1">
    <citation type="submission" date="2016-10" db="EMBL/GenBank/DDBJ databases">
        <authorList>
            <person name="Varghese N."/>
            <person name="Submissions S."/>
        </authorList>
    </citation>
    <scope>NUCLEOTIDE SEQUENCE [LARGE SCALE GENOMIC DNA]</scope>
    <source>
        <strain evidence="14">DSM 18887</strain>
    </source>
</reference>
<dbReference type="GO" id="GO:0005737">
    <property type="term" value="C:cytoplasm"/>
    <property type="evidence" value="ECO:0007669"/>
    <property type="project" value="TreeGrafter"/>
</dbReference>
<keyword evidence="6 11" id="KW-0460">Magnesium</keyword>
<dbReference type="PANTHER" id="PTHR21621">
    <property type="entry name" value="RIBOSOMAL PROTEIN S6 MODIFICATION PROTEIN"/>
    <property type="match status" value="1"/>
</dbReference>
<feature type="domain" description="ATP-grasp" evidence="12">
    <location>
        <begin position="308"/>
        <end position="491"/>
    </location>
</feature>
<dbReference type="GO" id="GO:0018169">
    <property type="term" value="F:ribosomal S6-glutamic acid ligase activity"/>
    <property type="evidence" value="ECO:0007669"/>
    <property type="project" value="TreeGrafter"/>
</dbReference>
<dbReference type="Gene3D" id="3.30.470.20">
    <property type="entry name" value="ATP-grasp fold, B domain"/>
    <property type="match status" value="1"/>
</dbReference>
<dbReference type="EMBL" id="FOGB01000003">
    <property type="protein sequence ID" value="SEQ41529.1"/>
    <property type="molecule type" value="Genomic_DNA"/>
</dbReference>
<evidence type="ECO:0000313" key="13">
    <source>
        <dbReference type="EMBL" id="SEQ41529.1"/>
    </source>
</evidence>
<dbReference type="STRING" id="355243.SAMN03080615_01446"/>
<feature type="binding site" evidence="11">
    <location>
        <position position="452"/>
    </location>
    <ligand>
        <name>Mg(2+)</name>
        <dbReference type="ChEBI" id="CHEBI:18420"/>
        <label>1</label>
    </ligand>
</feature>
<evidence type="ECO:0000256" key="5">
    <source>
        <dbReference type="ARBA" id="ARBA00022840"/>
    </source>
</evidence>
<comment type="cofactor">
    <cofactor evidence="1">
        <name>Mn(2+)</name>
        <dbReference type="ChEBI" id="CHEBI:29035"/>
    </cofactor>
</comment>
<name>A0A1H9FUQ1_9GAMM</name>
<dbReference type="InterPro" id="IPR008503">
    <property type="entry name" value="Asp_endopeptidase"/>
</dbReference>
<dbReference type="SUPFAM" id="SSF56059">
    <property type="entry name" value="Glutathione synthetase ATP-binding domain-like"/>
    <property type="match status" value="1"/>
</dbReference>
<evidence type="ECO:0000256" key="11">
    <source>
        <dbReference type="HAMAP-Rule" id="MF_01552"/>
    </source>
</evidence>
<keyword evidence="2 11" id="KW-0436">Ligase</keyword>
<dbReference type="GO" id="GO:0006412">
    <property type="term" value="P:translation"/>
    <property type="evidence" value="ECO:0007669"/>
    <property type="project" value="UniProtKB-KW"/>
</dbReference>
<evidence type="ECO:0000256" key="1">
    <source>
        <dbReference type="ARBA" id="ARBA00001936"/>
    </source>
</evidence>